<keyword evidence="3" id="KW-1185">Reference proteome</keyword>
<dbReference type="OrthoDB" id="2496395at2759"/>
<evidence type="ECO:0000313" key="2">
    <source>
        <dbReference type="EMBL" id="KAF9943454.1"/>
    </source>
</evidence>
<gene>
    <name evidence="2" type="ORF">BGZ65_001019</name>
</gene>
<dbReference type="AlphaFoldDB" id="A0A9P6IPQ8"/>
<proteinExistence type="predicted"/>
<sequence length="64" mass="7455">MVILLELDEAIRCGDVGRIEQTLQVINLMFQAGRTKNYGNMLMRVIYGIRHEWSPQWKEAIMSS</sequence>
<dbReference type="EMBL" id="JAAAHW010009202">
    <property type="protein sequence ID" value="KAF9943454.1"/>
    <property type="molecule type" value="Genomic_DNA"/>
</dbReference>
<name>A0A9P6IPQ8_9FUNG</name>
<reference evidence="2" key="1">
    <citation type="journal article" date="2020" name="Fungal Divers.">
        <title>Resolving the Mortierellaceae phylogeny through synthesis of multi-gene phylogenetics and phylogenomics.</title>
        <authorList>
            <person name="Vandepol N."/>
            <person name="Liber J."/>
            <person name="Desiro A."/>
            <person name="Na H."/>
            <person name="Kennedy M."/>
            <person name="Barry K."/>
            <person name="Grigoriev I.V."/>
            <person name="Miller A.N."/>
            <person name="O'Donnell K."/>
            <person name="Stajich J.E."/>
            <person name="Bonito G."/>
        </authorList>
    </citation>
    <scope>NUCLEOTIDE SEQUENCE</scope>
    <source>
        <strain evidence="2">MES-2147</strain>
    </source>
</reference>
<dbReference type="Pfam" id="PF20231">
    <property type="entry name" value="DUF6589"/>
    <property type="match status" value="1"/>
</dbReference>
<feature type="domain" description="DUF6589" evidence="1">
    <location>
        <begin position="2"/>
        <end position="63"/>
    </location>
</feature>
<organism evidence="2 3">
    <name type="scientific">Modicella reniformis</name>
    <dbReference type="NCBI Taxonomy" id="1440133"/>
    <lineage>
        <taxon>Eukaryota</taxon>
        <taxon>Fungi</taxon>
        <taxon>Fungi incertae sedis</taxon>
        <taxon>Mucoromycota</taxon>
        <taxon>Mortierellomycotina</taxon>
        <taxon>Mortierellomycetes</taxon>
        <taxon>Mortierellales</taxon>
        <taxon>Mortierellaceae</taxon>
        <taxon>Modicella</taxon>
    </lineage>
</organism>
<evidence type="ECO:0000313" key="3">
    <source>
        <dbReference type="Proteomes" id="UP000749646"/>
    </source>
</evidence>
<dbReference type="Proteomes" id="UP000749646">
    <property type="component" value="Unassembled WGS sequence"/>
</dbReference>
<accession>A0A9P6IPQ8</accession>
<dbReference type="InterPro" id="IPR046496">
    <property type="entry name" value="DUF6589"/>
</dbReference>
<evidence type="ECO:0000259" key="1">
    <source>
        <dbReference type="Pfam" id="PF20231"/>
    </source>
</evidence>
<protein>
    <recommendedName>
        <fullName evidence="1">DUF6589 domain-containing protein</fullName>
    </recommendedName>
</protein>
<comment type="caution">
    <text evidence="2">The sequence shown here is derived from an EMBL/GenBank/DDBJ whole genome shotgun (WGS) entry which is preliminary data.</text>
</comment>
<feature type="non-terminal residue" evidence="2">
    <location>
        <position position="64"/>
    </location>
</feature>